<dbReference type="Gene3D" id="1.25.40.20">
    <property type="entry name" value="Ankyrin repeat-containing domain"/>
    <property type="match status" value="2"/>
</dbReference>
<dbReference type="InterPro" id="IPR002110">
    <property type="entry name" value="Ankyrin_rpt"/>
</dbReference>
<feature type="compositionally biased region" description="Basic and acidic residues" evidence="6">
    <location>
        <begin position="674"/>
        <end position="683"/>
    </location>
</feature>
<dbReference type="Pfam" id="PF00884">
    <property type="entry name" value="Sulfatase"/>
    <property type="match status" value="1"/>
</dbReference>
<dbReference type="OrthoDB" id="408574at2759"/>
<dbReference type="InterPro" id="IPR017850">
    <property type="entry name" value="Alkaline_phosphatase_core_sf"/>
</dbReference>
<sequence length="946" mass="101948">MATPQHTPRGRGFDQSFLYYQHANDYWNKKTGIQATGEITSCLNAFYDIMTENDTYRGPYRGADLTDACKNSTERAPFCYEEKMFEERSLQIIQAHNASDVDHPLFLFHAFHLLHTPLQIPKFYYSKIAEIVAQQGGQVIDSENRRKLMAMTMYLDDTIKNLTDALKSKGMWENTLLVFTTDNGGPIYEPGSANNYPLRGGKYSDFEGGVRTNTFISGGFIPPSSRGRVHNGIVSVADWYTIFSELAGVDPHDAQAEAANVWLKARNLTTLAPVDGKQGQLDAIFQGAAGPRANESLFISGNALLSYPYKLVTGKQPYMVHTGPLYPNCSTVGHFMAGGGPDFVDFGVLEEKIDLGDDHYWRGDCGHGCLFNIEDDPQESQDLSKDPKYQTQLTQMIDTLAEMNKTLFLPERGETDVKACYSIMLKGGGHFGPFVDIGSYYSEPPRSLDDLSAHEKLQMTAMGMTEIPPLREVIQKYLPKLALGLLEKTTDKCCSASSCNMASESEFLDATGMVLNASQKLSLPTGRIVTDHGLQLKSLRQEYEALQQETKALRSVLSSAGLWDKADSKPEVSPADSPTASADDVLAKLTPQSASTAPSGKRPGPSGGYPVRHTQASATTSSAAKAEPAGSSSACSTSAGSECSGSSIASSIRRSSSNGSIGAVRKKTCAKARAKAETHKPETLDASGGAFGAWGGSEHTERGERGERGERRVIGKAATPRGSSPGRQMSQSASKEATPRGSGSTRRASSGSPMRRSRPSAPPNLYHAAQPLLEPSTSKEKRAVALGAALPHTWEGPETPLRAAVQAKSPGMAQLLVEARANPNEKDAKGVCVLHTASFDGLADMCRTLLQAKADANAADQHGQTALFFSPVSSVCDVLIEHKASVNALNQKGQSALHLASRAGLTEVLVWLAPRVSREVVDMRDTHGATAAYYARHAGIPSDFLV</sequence>
<evidence type="ECO:0000313" key="9">
    <source>
        <dbReference type="Proteomes" id="UP000649617"/>
    </source>
</evidence>
<dbReference type="Gene3D" id="3.40.720.10">
    <property type="entry name" value="Alkaline Phosphatase, subunit A"/>
    <property type="match status" value="1"/>
</dbReference>
<evidence type="ECO:0000256" key="1">
    <source>
        <dbReference type="ARBA" id="ARBA00022723"/>
    </source>
</evidence>
<keyword evidence="9" id="KW-1185">Reference proteome</keyword>
<keyword evidence="1" id="KW-0479">Metal-binding</keyword>
<dbReference type="InterPro" id="IPR047115">
    <property type="entry name" value="ARSB"/>
</dbReference>
<feature type="coiled-coil region" evidence="5">
    <location>
        <begin position="529"/>
        <end position="556"/>
    </location>
</feature>
<feature type="region of interest" description="Disordered" evidence="6">
    <location>
        <begin position="591"/>
        <end position="767"/>
    </location>
</feature>
<keyword evidence="2" id="KW-0106">Calcium</keyword>
<dbReference type="Gene3D" id="3.30.1120.10">
    <property type="match status" value="1"/>
</dbReference>
<feature type="compositionally biased region" description="Low complexity" evidence="6">
    <location>
        <begin position="740"/>
        <end position="754"/>
    </location>
</feature>
<dbReference type="SUPFAM" id="SSF48403">
    <property type="entry name" value="Ankyrin repeat"/>
    <property type="match status" value="1"/>
</dbReference>
<keyword evidence="4" id="KW-0040">ANK repeat</keyword>
<proteinExistence type="predicted"/>
<feature type="compositionally biased region" description="Low complexity" evidence="6">
    <location>
        <begin position="614"/>
        <end position="663"/>
    </location>
</feature>
<dbReference type="PANTHER" id="PTHR10342:SF274">
    <property type="entry name" value="ARYLSULFATASE B"/>
    <property type="match status" value="1"/>
</dbReference>
<dbReference type="Pfam" id="PF12796">
    <property type="entry name" value="Ank_2"/>
    <property type="match status" value="1"/>
</dbReference>
<evidence type="ECO:0000256" key="3">
    <source>
        <dbReference type="ARBA" id="ARBA00023180"/>
    </source>
</evidence>
<keyword evidence="3" id="KW-0325">Glycoprotein</keyword>
<comment type="caution">
    <text evidence="8">The sequence shown here is derived from an EMBL/GenBank/DDBJ whole genome shotgun (WGS) entry which is preliminary data.</text>
</comment>
<feature type="compositionally biased region" description="Basic residues" evidence="6">
    <location>
        <begin position="664"/>
        <end position="673"/>
    </location>
</feature>
<evidence type="ECO:0000313" key="8">
    <source>
        <dbReference type="EMBL" id="CAE7289220.1"/>
    </source>
</evidence>
<evidence type="ECO:0000256" key="4">
    <source>
        <dbReference type="PROSITE-ProRule" id="PRU00023"/>
    </source>
</evidence>
<feature type="repeat" description="ANK" evidence="4">
    <location>
        <begin position="829"/>
        <end position="861"/>
    </location>
</feature>
<dbReference type="AlphaFoldDB" id="A0A812NF32"/>
<feature type="compositionally biased region" description="Basic and acidic residues" evidence="6">
    <location>
        <begin position="698"/>
        <end position="713"/>
    </location>
</feature>
<evidence type="ECO:0000256" key="5">
    <source>
        <dbReference type="SAM" id="Coils"/>
    </source>
</evidence>
<dbReference type="GO" id="GO:0008484">
    <property type="term" value="F:sulfuric ester hydrolase activity"/>
    <property type="evidence" value="ECO:0007669"/>
    <property type="project" value="InterPro"/>
</dbReference>
<protein>
    <submittedName>
        <fullName evidence="8">ARSJ protein</fullName>
    </submittedName>
</protein>
<dbReference type="PANTHER" id="PTHR10342">
    <property type="entry name" value="ARYLSULFATASE"/>
    <property type="match status" value="1"/>
</dbReference>
<dbReference type="PROSITE" id="PS50088">
    <property type="entry name" value="ANK_REPEAT"/>
    <property type="match status" value="1"/>
</dbReference>
<dbReference type="GO" id="GO:0046872">
    <property type="term" value="F:metal ion binding"/>
    <property type="evidence" value="ECO:0007669"/>
    <property type="project" value="UniProtKB-KW"/>
</dbReference>
<feature type="non-terminal residue" evidence="8">
    <location>
        <position position="1"/>
    </location>
</feature>
<keyword evidence="5" id="KW-0175">Coiled coil</keyword>
<dbReference type="InterPro" id="IPR000917">
    <property type="entry name" value="Sulfatase_N"/>
</dbReference>
<evidence type="ECO:0000259" key="7">
    <source>
        <dbReference type="Pfam" id="PF00884"/>
    </source>
</evidence>
<evidence type="ECO:0000256" key="6">
    <source>
        <dbReference type="SAM" id="MobiDB-lite"/>
    </source>
</evidence>
<dbReference type="EMBL" id="CAJNIZ010009839">
    <property type="protein sequence ID" value="CAE7289220.1"/>
    <property type="molecule type" value="Genomic_DNA"/>
</dbReference>
<feature type="domain" description="Sulfatase N-terminal" evidence="7">
    <location>
        <begin position="11"/>
        <end position="249"/>
    </location>
</feature>
<name>A0A812NF32_SYMPI</name>
<dbReference type="SUPFAM" id="SSF53649">
    <property type="entry name" value="Alkaline phosphatase-like"/>
    <property type="match status" value="1"/>
</dbReference>
<dbReference type="InterPro" id="IPR036770">
    <property type="entry name" value="Ankyrin_rpt-contain_sf"/>
</dbReference>
<evidence type="ECO:0000256" key="2">
    <source>
        <dbReference type="ARBA" id="ARBA00022837"/>
    </source>
</evidence>
<dbReference type="Proteomes" id="UP000649617">
    <property type="component" value="Unassembled WGS sequence"/>
</dbReference>
<gene>
    <name evidence="8" type="primary">ARSJ</name>
    <name evidence="8" type="ORF">SPIL2461_LOCUS6501</name>
</gene>
<dbReference type="SMART" id="SM00248">
    <property type="entry name" value="ANK"/>
    <property type="match status" value="3"/>
</dbReference>
<accession>A0A812NF32</accession>
<reference evidence="8" key="1">
    <citation type="submission" date="2021-02" db="EMBL/GenBank/DDBJ databases">
        <authorList>
            <person name="Dougan E. K."/>
            <person name="Rhodes N."/>
            <person name="Thang M."/>
            <person name="Chan C."/>
        </authorList>
    </citation>
    <scope>NUCLEOTIDE SEQUENCE</scope>
</reference>
<organism evidence="8 9">
    <name type="scientific">Symbiodinium pilosum</name>
    <name type="common">Dinoflagellate</name>
    <dbReference type="NCBI Taxonomy" id="2952"/>
    <lineage>
        <taxon>Eukaryota</taxon>
        <taxon>Sar</taxon>
        <taxon>Alveolata</taxon>
        <taxon>Dinophyceae</taxon>
        <taxon>Suessiales</taxon>
        <taxon>Symbiodiniaceae</taxon>
        <taxon>Symbiodinium</taxon>
    </lineage>
</organism>
<feature type="compositionally biased region" description="Polar residues" evidence="6">
    <location>
        <begin position="721"/>
        <end position="735"/>
    </location>
</feature>